<dbReference type="GO" id="GO:0005615">
    <property type="term" value="C:extracellular space"/>
    <property type="evidence" value="ECO:0007669"/>
    <property type="project" value="TreeGrafter"/>
</dbReference>
<dbReference type="GO" id="GO:0030667">
    <property type="term" value="C:secretory granule membrane"/>
    <property type="evidence" value="ECO:0007669"/>
    <property type="project" value="TreeGrafter"/>
</dbReference>
<evidence type="ECO:0000313" key="3">
    <source>
        <dbReference type="Proteomes" id="UP000053825"/>
    </source>
</evidence>
<dbReference type="InterPro" id="IPR045266">
    <property type="entry name" value="DOH_DOMON"/>
</dbReference>
<accession>A0A0L7QZK8</accession>
<dbReference type="GO" id="GO:0004500">
    <property type="term" value="F:dopamine beta-monooxygenase activity"/>
    <property type="evidence" value="ECO:0007669"/>
    <property type="project" value="InterPro"/>
</dbReference>
<dbReference type="PANTHER" id="PTHR10157:SF40">
    <property type="entry name" value="MOXD1 HOMOLOG 2"/>
    <property type="match status" value="1"/>
</dbReference>
<gene>
    <name evidence="2" type="ORF">WH47_02031</name>
</gene>
<dbReference type="Pfam" id="PF03351">
    <property type="entry name" value="DOMON"/>
    <property type="match status" value="1"/>
</dbReference>
<dbReference type="Proteomes" id="UP000053825">
    <property type="component" value="Unassembled WGS sequence"/>
</dbReference>
<feature type="domain" description="DOMON" evidence="1">
    <location>
        <begin position="23"/>
        <end position="78"/>
    </location>
</feature>
<dbReference type="STRING" id="597456.A0A0L7QZK8"/>
<organism evidence="2 3">
    <name type="scientific">Habropoda laboriosa</name>
    <dbReference type="NCBI Taxonomy" id="597456"/>
    <lineage>
        <taxon>Eukaryota</taxon>
        <taxon>Metazoa</taxon>
        <taxon>Ecdysozoa</taxon>
        <taxon>Arthropoda</taxon>
        <taxon>Hexapoda</taxon>
        <taxon>Insecta</taxon>
        <taxon>Pterygota</taxon>
        <taxon>Neoptera</taxon>
        <taxon>Endopterygota</taxon>
        <taxon>Hymenoptera</taxon>
        <taxon>Apocrita</taxon>
        <taxon>Aculeata</taxon>
        <taxon>Apoidea</taxon>
        <taxon>Anthophila</taxon>
        <taxon>Apidae</taxon>
        <taxon>Habropoda</taxon>
    </lineage>
</organism>
<sequence length="134" mass="15243">MEEIDDSSVSGSSTLRLLIDAQTFQDRHVKNSSKDPQMDSSQDYCLLQGFENKTHTVLRFSRPYDTCDRRDLKITVGGLIYTASGVKDNFAWRGQWRRAQVPAGGSFDGFTRKIEQLSVIAEPRPRRELFIAVL</sequence>
<evidence type="ECO:0000313" key="2">
    <source>
        <dbReference type="EMBL" id="KOC64033.1"/>
    </source>
</evidence>
<protein>
    <submittedName>
        <fullName evidence="2">MOXD1 like protein 2</fullName>
    </submittedName>
</protein>
<dbReference type="OrthoDB" id="19261at2759"/>
<dbReference type="InterPro" id="IPR000945">
    <property type="entry name" value="DBH-like"/>
</dbReference>
<dbReference type="CDD" id="cd09631">
    <property type="entry name" value="DOMON_DOH"/>
    <property type="match status" value="1"/>
</dbReference>
<dbReference type="GO" id="GO:0042421">
    <property type="term" value="P:norepinephrine biosynthetic process"/>
    <property type="evidence" value="ECO:0007669"/>
    <property type="project" value="TreeGrafter"/>
</dbReference>
<dbReference type="AlphaFoldDB" id="A0A0L7QZK8"/>
<dbReference type="GO" id="GO:0042420">
    <property type="term" value="P:dopamine catabolic process"/>
    <property type="evidence" value="ECO:0007669"/>
    <property type="project" value="TreeGrafter"/>
</dbReference>
<dbReference type="GO" id="GO:0005507">
    <property type="term" value="F:copper ion binding"/>
    <property type="evidence" value="ECO:0007669"/>
    <property type="project" value="TreeGrafter"/>
</dbReference>
<dbReference type="GO" id="GO:0006589">
    <property type="term" value="P:octopamine biosynthetic process"/>
    <property type="evidence" value="ECO:0007669"/>
    <property type="project" value="TreeGrafter"/>
</dbReference>
<name>A0A0L7QZK8_9HYME</name>
<dbReference type="PANTHER" id="PTHR10157">
    <property type="entry name" value="DOPAMINE BETA HYDROXYLASE RELATED"/>
    <property type="match status" value="1"/>
</dbReference>
<dbReference type="InterPro" id="IPR005018">
    <property type="entry name" value="DOMON_domain"/>
</dbReference>
<proteinExistence type="predicted"/>
<dbReference type="EMBL" id="KQ414679">
    <property type="protein sequence ID" value="KOC64033.1"/>
    <property type="molecule type" value="Genomic_DNA"/>
</dbReference>
<keyword evidence="3" id="KW-1185">Reference proteome</keyword>
<reference evidence="2 3" key="1">
    <citation type="submission" date="2015-07" db="EMBL/GenBank/DDBJ databases">
        <title>The genome of Habropoda laboriosa.</title>
        <authorList>
            <person name="Pan H."/>
            <person name="Kapheim K."/>
        </authorList>
    </citation>
    <scope>NUCLEOTIDE SEQUENCE [LARGE SCALE GENOMIC DNA]</scope>
    <source>
        <strain evidence="2">0110345459</strain>
    </source>
</reference>
<evidence type="ECO:0000259" key="1">
    <source>
        <dbReference type="Pfam" id="PF03351"/>
    </source>
</evidence>